<dbReference type="InterPro" id="IPR027417">
    <property type="entry name" value="P-loop_NTPase"/>
</dbReference>
<dbReference type="PANTHER" id="PTHR23359">
    <property type="entry name" value="NUCLEOTIDE KINASE"/>
    <property type="match status" value="1"/>
</dbReference>
<dbReference type="Pfam" id="PF00406">
    <property type="entry name" value="ADK"/>
    <property type="match status" value="1"/>
</dbReference>
<dbReference type="PROSITE" id="PS00113">
    <property type="entry name" value="ADENYLATE_KINASE"/>
    <property type="match status" value="1"/>
</dbReference>
<evidence type="ECO:0000256" key="3">
    <source>
        <dbReference type="ARBA" id="ARBA00022777"/>
    </source>
</evidence>
<dbReference type="PRINTS" id="PR00094">
    <property type="entry name" value="ADENYLTKNASE"/>
</dbReference>
<proteinExistence type="inferred from homology"/>
<dbReference type="InterPro" id="IPR000850">
    <property type="entry name" value="Adenylat/UMP-CMP_kin"/>
</dbReference>
<dbReference type="GO" id="GO:0019205">
    <property type="term" value="F:nucleobase-containing compound kinase activity"/>
    <property type="evidence" value="ECO:0007669"/>
    <property type="project" value="InterPro"/>
</dbReference>
<dbReference type="Proteomes" id="UP000324767">
    <property type="component" value="Unassembled WGS sequence"/>
</dbReference>
<evidence type="ECO:0000313" key="6">
    <source>
        <dbReference type="Proteomes" id="UP000324767"/>
    </source>
</evidence>
<keyword evidence="1 4" id="KW-0808">Transferase</keyword>
<evidence type="ECO:0000256" key="4">
    <source>
        <dbReference type="RuleBase" id="RU003330"/>
    </source>
</evidence>
<dbReference type="OrthoDB" id="442176at2759"/>
<protein>
    <submittedName>
        <fullName evidence="5">Uridylate kinase</fullName>
    </submittedName>
</protein>
<evidence type="ECO:0000313" key="5">
    <source>
        <dbReference type="EMBL" id="KAA6412687.1"/>
    </source>
</evidence>
<dbReference type="EMBL" id="VXIT01000005">
    <property type="protein sequence ID" value="KAA6412687.1"/>
    <property type="molecule type" value="Genomic_DNA"/>
</dbReference>
<reference evidence="5 6" key="1">
    <citation type="submission" date="2019-09" db="EMBL/GenBank/DDBJ databases">
        <title>The hologenome of the rock-dwelling lichen Lasallia pustulata.</title>
        <authorList>
            <person name="Greshake Tzovaras B."/>
            <person name="Segers F."/>
            <person name="Bicker A."/>
            <person name="Dal Grande F."/>
            <person name="Otte J."/>
            <person name="Hankeln T."/>
            <person name="Schmitt I."/>
            <person name="Ebersberger I."/>
        </authorList>
    </citation>
    <scope>NUCLEOTIDE SEQUENCE [LARGE SCALE GENOMIC DNA]</scope>
    <source>
        <strain evidence="5">A1-1</strain>
    </source>
</reference>
<comment type="similarity">
    <text evidence="4">Belongs to the adenylate kinase family.</text>
</comment>
<name>A0A5M8PUG8_9LECA</name>
<dbReference type="GO" id="GO:0005524">
    <property type="term" value="F:ATP binding"/>
    <property type="evidence" value="ECO:0007669"/>
    <property type="project" value="InterPro"/>
</dbReference>
<dbReference type="AlphaFoldDB" id="A0A5M8PUG8"/>
<evidence type="ECO:0000256" key="1">
    <source>
        <dbReference type="ARBA" id="ARBA00022679"/>
    </source>
</evidence>
<comment type="caution">
    <text evidence="5">The sequence shown here is derived from an EMBL/GenBank/DDBJ whole genome shotgun (WGS) entry which is preliminary data.</text>
</comment>
<dbReference type="Gene3D" id="3.40.50.300">
    <property type="entry name" value="P-loop containing nucleotide triphosphate hydrolases"/>
    <property type="match status" value="1"/>
</dbReference>
<keyword evidence="3 4" id="KW-0418">Kinase</keyword>
<gene>
    <name evidence="5" type="ORF">FRX48_03679</name>
</gene>
<organism evidence="5 6">
    <name type="scientific">Lasallia pustulata</name>
    <dbReference type="NCBI Taxonomy" id="136370"/>
    <lineage>
        <taxon>Eukaryota</taxon>
        <taxon>Fungi</taxon>
        <taxon>Dikarya</taxon>
        <taxon>Ascomycota</taxon>
        <taxon>Pezizomycotina</taxon>
        <taxon>Lecanoromycetes</taxon>
        <taxon>OSLEUM clade</taxon>
        <taxon>Umbilicariomycetidae</taxon>
        <taxon>Umbilicariales</taxon>
        <taxon>Umbilicariaceae</taxon>
        <taxon>Lasallia</taxon>
    </lineage>
</organism>
<evidence type="ECO:0000256" key="2">
    <source>
        <dbReference type="ARBA" id="ARBA00022741"/>
    </source>
</evidence>
<dbReference type="GO" id="GO:0006139">
    <property type="term" value="P:nucleobase-containing compound metabolic process"/>
    <property type="evidence" value="ECO:0007669"/>
    <property type="project" value="InterPro"/>
</dbReference>
<keyword evidence="2" id="KW-0547">Nucleotide-binding</keyword>
<accession>A0A5M8PUG8</accession>
<dbReference type="InterPro" id="IPR033690">
    <property type="entry name" value="Adenylat_kinase_CS"/>
</dbReference>
<sequence>MDATEVIPDRSLDPTQVEVVCVIGGPGAGKGTQCTRLANDLDLVHVSVGDLLRALAEEPLAEKNAHIHAAMSNGSLVSPAYVQNILGGYLDQLVLKGRTCFLIDGFPRSEQQAQIFQDQASYSLRDFRMKKANQGILGIQD</sequence>
<dbReference type="CDD" id="cd01428">
    <property type="entry name" value="ADK"/>
    <property type="match status" value="1"/>
</dbReference>
<dbReference type="SUPFAM" id="SSF52540">
    <property type="entry name" value="P-loop containing nucleoside triphosphate hydrolases"/>
    <property type="match status" value="1"/>
</dbReference>